<dbReference type="InterPro" id="IPR003423">
    <property type="entry name" value="OMP_efflux"/>
</dbReference>
<keyword evidence="8" id="KW-0175">Coiled coil</keyword>
<evidence type="ECO:0000256" key="3">
    <source>
        <dbReference type="ARBA" id="ARBA00022448"/>
    </source>
</evidence>
<comment type="caution">
    <text evidence="10">The sequence shown here is derived from an EMBL/GenBank/DDBJ whole genome shotgun (WGS) entry which is preliminary data.</text>
</comment>
<evidence type="ECO:0000313" key="10">
    <source>
        <dbReference type="EMBL" id="GKX54587.1"/>
    </source>
</evidence>
<dbReference type="InterPro" id="IPR051906">
    <property type="entry name" value="TolC-like"/>
</dbReference>
<evidence type="ECO:0000256" key="9">
    <source>
        <dbReference type="SAM" id="SignalP"/>
    </source>
</evidence>
<dbReference type="EMBL" id="BRLH01000001">
    <property type="protein sequence ID" value="GKX54587.1"/>
    <property type="molecule type" value="Genomic_DNA"/>
</dbReference>
<keyword evidence="5" id="KW-0812">Transmembrane</keyword>
<sequence>MINYNRIMLCLVLAGITTLSVPSNAQTLKNSLQEAINRSPTIKYHKGKVASADSSIGEARSGWLPNVSVNTGNELTNTNSNNSNDDGKTYSVKVEQNLFDFGRTGDRVDYAKYNKSTEVYSAYDEAEVLSSKVAEVYLNIIKFQQIIDITNKNKAEHLNILHLAQARADGGVDSLGDVEQVEVRIKGLEADLSGYEAQLKAAQEDYYILVGKRPSELIDPDLTAIKNKLTGHMRERISESPRIQAMRATKDAASAEYAYTSKSWMPALSVSVSQGKTTTYGENDTLVMLNVNSNIFDGGGAIYRSRGAAQRVESARWNIEKSIEDLSTKISQMYQDALSQERQIDIYSQRITHSLEVKSLYHEQYKVNRRSVLDLLNAEQELFQTMSNKVSSEFNFKILLVRIFSELGQINSAFNINVDFKENNDNNFIVDIIGFGDNSSEGSEKEADENTSVDASLIASSVNKSSEEEKVEAKELPIKEIVDKNINSTSNISVQSPPDATTPALREIEDPLALIGVQIKK</sequence>
<feature type="chain" id="PRO_5043808975" description="Outer membrane efflux protein BepC" evidence="9">
    <location>
        <begin position="26"/>
        <end position="521"/>
    </location>
</feature>
<comment type="similarity">
    <text evidence="2">Belongs to the outer membrane factor (OMF) (TC 1.B.17) family.</text>
</comment>
<name>A0AAV5N2B9_9GAMM</name>
<dbReference type="Proteomes" id="UP001058124">
    <property type="component" value="Unassembled WGS sequence"/>
</dbReference>
<evidence type="ECO:0000256" key="1">
    <source>
        <dbReference type="ARBA" id="ARBA00004442"/>
    </source>
</evidence>
<evidence type="ECO:0008006" key="12">
    <source>
        <dbReference type="Google" id="ProtNLM"/>
    </source>
</evidence>
<dbReference type="RefSeq" id="WP_027273138.1">
    <property type="nucleotide sequence ID" value="NZ_BRLH01000001.1"/>
</dbReference>
<evidence type="ECO:0000256" key="2">
    <source>
        <dbReference type="ARBA" id="ARBA00007613"/>
    </source>
</evidence>
<keyword evidence="3" id="KW-0813">Transport</keyword>
<keyword evidence="4" id="KW-1134">Transmembrane beta strand</keyword>
<keyword evidence="9" id="KW-0732">Signal</keyword>
<evidence type="ECO:0000256" key="5">
    <source>
        <dbReference type="ARBA" id="ARBA00022692"/>
    </source>
</evidence>
<keyword evidence="7" id="KW-0998">Cell outer membrane</keyword>
<accession>A0AAV5N2B9</accession>
<dbReference type="GO" id="GO:1990281">
    <property type="term" value="C:efflux pump complex"/>
    <property type="evidence" value="ECO:0007669"/>
    <property type="project" value="TreeGrafter"/>
</dbReference>
<evidence type="ECO:0000313" key="11">
    <source>
        <dbReference type="Proteomes" id="UP001058124"/>
    </source>
</evidence>
<dbReference type="Gene3D" id="1.20.1600.10">
    <property type="entry name" value="Outer membrane efflux proteins (OEP)"/>
    <property type="match status" value="1"/>
</dbReference>
<evidence type="ECO:0000256" key="7">
    <source>
        <dbReference type="ARBA" id="ARBA00023237"/>
    </source>
</evidence>
<dbReference type="GO" id="GO:0015562">
    <property type="term" value="F:efflux transmembrane transporter activity"/>
    <property type="evidence" value="ECO:0007669"/>
    <property type="project" value="InterPro"/>
</dbReference>
<dbReference type="PANTHER" id="PTHR30026:SF22">
    <property type="entry name" value="OUTER MEMBRANE EFFLUX PROTEIN"/>
    <property type="match status" value="1"/>
</dbReference>
<dbReference type="GO" id="GO:0015288">
    <property type="term" value="F:porin activity"/>
    <property type="evidence" value="ECO:0007669"/>
    <property type="project" value="TreeGrafter"/>
</dbReference>
<dbReference type="SUPFAM" id="SSF56954">
    <property type="entry name" value="Outer membrane efflux proteins (OEP)"/>
    <property type="match status" value="1"/>
</dbReference>
<keyword evidence="6" id="KW-0472">Membrane</keyword>
<gene>
    <name evidence="10" type="ORF">SOASR030_06990</name>
</gene>
<feature type="coiled-coil region" evidence="8">
    <location>
        <begin position="178"/>
        <end position="205"/>
    </location>
</feature>
<evidence type="ECO:0000256" key="8">
    <source>
        <dbReference type="SAM" id="Coils"/>
    </source>
</evidence>
<evidence type="ECO:0000256" key="6">
    <source>
        <dbReference type="ARBA" id="ARBA00023136"/>
    </source>
</evidence>
<feature type="signal peptide" evidence="9">
    <location>
        <begin position="1"/>
        <end position="25"/>
    </location>
</feature>
<keyword evidence="11" id="KW-1185">Reference proteome</keyword>
<dbReference type="AlphaFoldDB" id="A0AAV5N2B9"/>
<dbReference type="Pfam" id="PF02321">
    <property type="entry name" value="OEP"/>
    <property type="match status" value="2"/>
</dbReference>
<reference evidence="10" key="1">
    <citation type="submission" date="2022-06" db="EMBL/GenBank/DDBJ databases">
        <title>Draft genome sequences of Leminorella grimontii str. JCM5902.</title>
        <authorList>
            <person name="Wakabayashi Y."/>
            <person name="Kojima K."/>
        </authorList>
    </citation>
    <scope>NUCLEOTIDE SEQUENCE</scope>
    <source>
        <strain evidence="10">JCM 5902</strain>
    </source>
</reference>
<comment type="subcellular location">
    <subcellularLocation>
        <location evidence="1">Cell outer membrane</location>
    </subcellularLocation>
</comment>
<proteinExistence type="inferred from homology"/>
<protein>
    <recommendedName>
        <fullName evidence="12">Outer membrane efflux protein BepC</fullName>
    </recommendedName>
</protein>
<evidence type="ECO:0000256" key="4">
    <source>
        <dbReference type="ARBA" id="ARBA00022452"/>
    </source>
</evidence>
<organism evidence="10 11">
    <name type="scientific">Leminorella grimontii</name>
    <dbReference type="NCBI Taxonomy" id="82981"/>
    <lineage>
        <taxon>Bacteria</taxon>
        <taxon>Pseudomonadati</taxon>
        <taxon>Pseudomonadota</taxon>
        <taxon>Gammaproteobacteria</taxon>
        <taxon>Enterobacterales</taxon>
        <taxon>Budviciaceae</taxon>
        <taxon>Leminorella</taxon>
    </lineage>
</organism>
<dbReference type="GO" id="GO:0009279">
    <property type="term" value="C:cell outer membrane"/>
    <property type="evidence" value="ECO:0007669"/>
    <property type="project" value="UniProtKB-SubCell"/>
</dbReference>
<dbReference type="PANTHER" id="PTHR30026">
    <property type="entry name" value="OUTER MEMBRANE PROTEIN TOLC"/>
    <property type="match status" value="1"/>
</dbReference>